<name>A0A326UCY7_THEHA</name>
<dbReference type="GO" id="GO:0009254">
    <property type="term" value="P:peptidoglycan turnover"/>
    <property type="evidence" value="ECO:0007669"/>
    <property type="project" value="TreeGrafter"/>
</dbReference>
<comment type="caution">
    <text evidence="6">The sequence shown here is derived from an EMBL/GenBank/DDBJ whole genome shotgun (WGS) entry which is preliminary data.</text>
</comment>
<accession>A0A326UCY7</accession>
<feature type="domain" description="N-acetylmuramoyl-L-alanine amidase" evidence="5">
    <location>
        <begin position="14"/>
        <end position="174"/>
    </location>
</feature>
<sequence length="325" mass="35457">MGNSDFHGALFVPAAHHWVGREGQQPAWIILHGTAGFTTARQCADYFADPATEASAHYIVGRDGEVIQCVHEINAAWANGAITGEPGTGGDGVHHDAWWSQMGLNPNLLTIAIEHVKPSQDNSDSLTTEQKAASFRLIADICQRWGIPPRFADARGGITGHFSIDPVNRSGCPGPYPWAELWEFVKGGAAMVPSGWKDDGKTLVAPNGVKVVQGFRDYVLAHAWHADNWPLESEHGATPVEISNPSLGGGTRQRFRWTTLEWTPKRGVFEAWTGQELQAYELRTAALNKEVAELKAKLAARPVGLTEPMQNALRNALPVLQYLCK</sequence>
<dbReference type="CDD" id="cd06583">
    <property type="entry name" value="PGRP"/>
    <property type="match status" value="1"/>
</dbReference>
<keyword evidence="7" id="KW-1185">Reference proteome</keyword>
<dbReference type="GO" id="GO:0008745">
    <property type="term" value="F:N-acetylmuramoyl-L-alanine amidase activity"/>
    <property type="evidence" value="ECO:0007669"/>
    <property type="project" value="UniProtKB-EC"/>
</dbReference>
<dbReference type="Gene3D" id="3.40.80.10">
    <property type="entry name" value="Peptidoglycan recognition protein-like"/>
    <property type="match status" value="1"/>
</dbReference>
<dbReference type="RefSeq" id="WP_170142876.1">
    <property type="nucleotide sequence ID" value="NZ_BIFX01000003.1"/>
</dbReference>
<dbReference type="GO" id="GO:0071555">
    <property type="term" value="P:cell wall organization"/>
    <property type="evidence" value="ECO:0007669"/>
    <property type="project" value="UniProtKB-KW"/>
</dbReference>
<gene>
    <name evidence="6" type="ORF">EI42_04916</name>
</gene>
<dbReference type="PANTHER" id="PTHR30417">
    <property type="entry name" value="N-ACETYLMURAMOYL-L-ALANINE AMIDASE AMID"/>
    <property type="match status" value="1"/>
</dbReference>
<evidence type="ECO:0000256" key="3">
    <source>
        <dbReference type="ARBA" id="ARBA00022801"/>
    </source>
</evidence>
<keyword evidence="3" id="KW-0378">Hydrolase</keyword>
<dbReference type="GO" id="GO:0009253">
    <property type="term" value="P:peptidoglycan catabolic process"/>
    <property type="evidence" value="ECO:0007669"/>
    <property type="project" value="InterPro"/>
</dbReference>
<dbReference type="Proteomes" id="UP000248806">
    <property type="component" value="Unassembled WGS sequence"/>
</dbReference>
<evidence type="ECO:0000256" key="4">
    <source>
        <dbReference type="ARBA" id="ARBA00023316"/>
    </source>
</evidence>
<dbReference type="SMART" id="SM00644">
    <property type="entry name" value="Ami_2"/>
    <property type="match status" value="1"/>
</dbReference>
<evidence type="ECO:0000313" key="7">
    <source>
        <dbReference type="Proteomes" id="UP000248806"/>
    </source>
</evidence>
<dbReference type="SUPFAM" id="SSF55846">
    <property type="entry name" value="N-acetylmuramoyl-L-alanine amidase-like"/>
    <property type="match status" value="1"/>
</dbReference>
<dbReference type="EMBL" id="QKUF01000025">
    <property type="protein sequence ID" value="PZW23533.1"/>
    <property type="molecule type" value="Genomic_DNA"/>
</dbReference>
<dbReference type="EC" id="3.5.1.28" evidence="2"/>
<comment type="catalytic activity">
    <reaction evidence="1">
        <text>Hydrolyzes the link between N-acetylmuramoyl residues and L-amino acid residues in certain cell-wall glycopeptides.</text>
        <dbReference type="EC" id="3.5.1.28"/>
    </reaction>
</comment>
<organism evidence="6 7">
    <name type="scientific">Thermosporothrix hazakensis</name>
    <dbReference type="NCBI Taxonomy" id="644383"/>
    <lineage>
        <taxon>Bacteria</taxon>
        <taxon>Bacillati</taxon>
        <taxon>Chloroflexota</taxon>
        <taxon>Ktedonobacteria</taxon>
        <taxon>Ktedonobacterales</taxon>
        <taxon>Thermosporotrichaceae</taxon>
        <taxon>Thermosporothrix</taxon>
    </lineage>
</organism>
<reference evidence="6 7" key="1">
    <citation type="submission" date="2018-06" db="EMBL/GenBank/DDBJ databases">
        <title>Genomic Encyclopedia of Archaeal and Bacterial Type Strains, Phase II (KMG-II): from individual species to whole genera.</title>
        <authorList>
            <person name="Goeker M."/>
        </authorList>
    </citation>
    <scope>NUCLEOTIDE SEQUENCE [LARGE SCALE GENOMIC DNA]</scope>
    <source>
        <strain evidence="6 7">ATCC BAA-1881</strain>
    </source>
</reference>
<dbReference type="PANTHER" id="PTHR30417:SF1">
    <property type="entry name" value="N-ACETYLMURAMOYL-L-ALANINE AMIDASE AMID"/>
    <property type="match status" value="1"/>
</dbReference>
<dbReference type="InterPro" id="IPR051206">
    <property type="entry name" value="NAMLAA_amidase_2"/>
</dbReference>
<dbReference type="InterPro" id="IPR036505">
    <property type="entry name" value="Amidase/PGRP_sf"/>
</dbReference>
<evidence type="ECO:0000259" key="5">
    <source>
        <dbReference type="SMART" id="SM00644"/>
    </source>
</evidence>
<keyword evidence="4" id="KW-0961">Cell wall biogenesis/degradation</keyword>
<proteinExistence type="predicted"/>
<evidence type="ECO:0000256" key="2">
    <source>
        <dbReference type="ARBA" id="ARBA00011901"/>
    </source>
</evidence>
<dbReference type="Pfam" id="PF01510">
    <property type="entry name" value="Amidase_2"/>
    <property type="match status" value="1"/>
</dbReference>
<dbReference type="InterPro" id="IPR002502">
    <property type="entry name" value="Amidase_domain"/>
</dbReference>
<dbReference type="AlphaFoldDB" id="A0A326UCY7"/>
<evidence type="ECO:0000256" key="1">
    <source>
        <dbReference type="ARBA" id="ARBA00001561"/>
    </source>
</evidence>
<evidence type="ECO:0000313" key="6">
    <source>
        <dbReference type="EMBL" id="PZW23533.1"/>
    </source>
</evidence>
<protein>
    <recommendedName>
        <fullName evidence="2">N-acetylmuramoyl-L-alanine amidase</fullName>
        <ecNumber evidence="2">3.5.1.28</ecNumber>
    </recommendedName>
</protein>